<dbReference type="AlphaFoldDB" id="A0A328BLQ8"/>
<feature type="transmembrane region" description="Helical" evidence="6">
    <location>
        <begin position="21"/>
        <end position="44"/>
    </location>
</feature>
<dbReference type="InterPro" id="IPR015421">
    <property type="entry name" value="PyrdxlP-dep_Trfase_major"/>
</dbReference>
<evidence type="ECO:0000256" key="1">
    <source>
        <dbReference type="ARBA" id="ARBA00007970"/>
    </source>
</evidence>
<dbReference type="GO" id="GO:0008483">
    <property type="term" value="F:transaminase activity"/>
    <property type="evidence" value="ECO:0007669"/>
    <property type="project" value="UniProtKB-KW"/>
</dbReference>
<organism evidence="8 9">
    <name type="scientific">Phenylobacterium kunshanense</name>
    <dbReference type="NCBI Taxonomy" id="1445034"/>
    <lineage>
        <taxon>Bacteria</taxon>
        <taxon>Pseudomonadati</taxon>
        <taxon>Pseudomonadota</taxon>
        <taxon>Alphaproteobacteria</taxon>
        <taxon>Caulobacterales</taxon>
        <taxon>Caulobacteraceae</taxon>
        <taxon>Phenylobacterium</taxon>
    </lineage>
</organism>
<keyword evidence="2 8" id="KW-0032">Aminotransferase</keyword>
<evidence type="ECO:0000313" key="8">
    <source>
        <dbReference type="EMBL" id="RAK67907.1"/>
    </source>
</evidence>
<dbReference type="SUPFAM" id="SSF53383">
    <property type="entry name" value="PLP-dependent transferases"/>
    <property type="match status" value="1"/>
</dbReference>
<dbReference type="PANTHER" id="PTHR43643:SF3">
    <property type="entry name" value="HISTIDINOL-PHOSPHATE AMINOTRANSFERASE"/>
    <property type="match status" value="1"/>
</dbReference>
<evidence type="ECO:0000259" key="7">
    <source>
        <dbReference type="Pfam" id="PF00155"/>
    </source>
</evidence>
<keyword evidence="6" id="KW-0812">Transmembrane</keyword>
<dbReference type="Gene3D" id="3.90.1150.10">
    <property type="entry name" value="Aspartate Aminotransferase, domain 1"/>
    <property type="match status" value="1"/>
</dbReference>
<evidence type="ECO:0000256" key="4">
    <source>
        <dbReference type="ARBA" id="ARBA00022898"/>
    </source>
</evidence>
<dbReference type="InterPro" id="IPR004839">
    <property type="entry name" value="Aminotransferase_I/II_large"/>
</dbReference>
<comment type="similarity">
    <text evidence="1">Belongs to the class-II pyridoxal-phosphate-dependent aminotransferase family. Histidinol-phosphate aminotransferase subfamily.</text>
</comment>
<dbReference type="Gene3D" id="3.40.640.10">
    <property type="entry name" value="Type I PLP-dependent aspartate aminotransferase-like (Major domain)"/>
    <property type="match status" value="1"/>
</dbReference>
<keyword evidence="9" id="KW-1185">Reference proteome</keyword>
<dbReference type="PANTHER" id="PTHR43643">
    <property type="entry name" value="HISTIDINOL-PHOSPHATE AMINOTRANSFERASE 2"/>
    <property type="match status" value="1"/>
</dbReference>
<proteinExistence type="inferred from homology"/>
<reference evidence="8 9" key="1">
    <citation type="submission" date="2018-05" db="EMBL/GenBank/DDBJ databases">
        <authorList>
            <person name="Lanie J.A."/>
            <person name="Ng W.-L."/>
            <person name="Kazmierczak K.M."/>
            <person name="Andrzejewski T.M."/>
            <person name="Davidsen T.M."/>
            <person name="Wayne K.J."/>
            <person name="Tettelin H."/>
            <person name="Glass J.I."/>
            <person name="Rusch D."/>
            <person name="Podicherti R."/>
            <person name="Tsui H.-C.T."/>
            <person name="Winkler M.E."/>
        </authorList>
    </citation>
    <scope>NUCLEOTIDE SEQUENCE [LARGE SCALE GENOMIC DNA]</scope>
    <source>
        <strain evidence="8 9">BUT-10</strain>
    </source>
</reference>
<dbReference type="InterPro" id="IPR050106">
    <property type="entry name" value="HistidinolP_aminotransfase"/>
</dbReference>
<comment type="pathway">
    <text evidence="5">Amino-acid biosynthesis.</text>
</comment>
<dbReference type="InterPro" id="IPR006311">
    <property type="entry name" value="TAT_signal"/>
</dbReference>
<name>A0A328BLQ8_9CAUL</name>
<evidence type="ECO:0000256" key="6">
    <source>
        <dbReference type="SAM" id="Phobius"/>
    </source>
</evidence>
<evidence type="ECO:0000256" key="2">
    <source>
        <dbReference type="ARBA" id="ARBA00022576"/>
    </source>
</evidence>
<dbReference type="Proteomes" id="UP000249524">
    <property type="component" value="Unassembled WGS sequence"/>
</dbReference>
<keyword evidence="3 8" id="KW-0808">Transferase</keyword>
<dbReference type="CDD" id="cd00609">
    <property type="entry name" value="AAT_like"/>
    <property type="match status" value="1"/>
</dbReference>
<dbReference type="NCBIfam" id="NF006580">
    <property type="entry name" value="PRK09105.1"/>
    <property type="match status" value="1"/>
</dbReference>
<dbReference type="Pfam" id="PF00155">
    <property type="entry name" value="Aminotran_1_2"/>
    <property type="match status" value="1"/>
</dbReference>
<evidence type="ECO:0000256" key="5">
    <source>
        <dbReference type="ARBA" id="ARBA00029440"/>
    </source>
</evidence>
<dbReference type="InterPro" id="IPR015424">
    <property type="entry name" value="PyrdxlP-dep_Trfase"/>
</dbReference>
<keyword evidence="6" id="KW-0472">Membrane</keyword>
<evidence type="ECO:0000313" key="9">
    <source>
        <dbReference type="Proteomes" id="UP000249524"/>
    </source>
</evidence>
<dbReference type="PROSITE" id="PS51318">
    <property type="entry name" value="TAT"/>
    <property type="match status" value="1"/>
</dbReference>
<dbReference type="OrthoDB" id="9809616at2"/>
<dbReference type="InterPro" id="IPR015422">
    <property type="entry name" value="PyrdxlP-dep_Trfase_small"/>
</dbReference>
<evidence type="ECO:0000256" key="3">
    <source>
        <dbReference type="ARBA" id="ARBA00022679"/>
    </source>
</evidence>
<dbReference type="EMBL" id="QFYS01000002">
    <property type="protein sequence ID" value="RAK67907.1"/>
    <property type="molecule type" value="Genomic_DNA"/>
</dbReference>
<comment type="caution">
    <text evidence="8">The sequence shown here is derived from an EMBL/GenBank/DDBJ whole genome shotgun (WGS) entry which is preliminary data.</text>
</comment>
<feature type="domain" description="Aminotransferase class I/classII large" evidence="7">
    <location>
        <begin position="64"/>
        <end position="378"/>
    </location>
</feature>
<keyword evidence="4" id="KW-0663">Pyridoxal phosphate</keyword>
<accession>A0A328BLQ8</accession>
<keyword evidence="6" id="KW-1133">Transmembrane helix</keyword>
<gene>
    <name evidence="8" type="ORF">DJ019_07100</name>
</gene>
<sequence length="387" mass="41052">MDLQNDDVRADLSARGYSRRAIGRVFSLLAAGAAVGPLVAPAAYAQTSAAGAGPRPQPKALIGANECWEGPLEPGARAAAAAISGGNRYTGSERADFVNALASIENVPPAYVMAWPGSSDPLSRIIVTYCSPTRGLVTADPTFELAESVAKYIGAPVKRVPLTADHAHDVKAMLAADPNAGIYYVCTPNNPSATLTGLKDVEWLLANKPAGSIVLLDEAYIHFSDAPAGAYLAAQDKEIIVLRTFSKLFGMAGMRLGATIAKPALMMKTMRYDGGMVSYALPTPSVVCGTASLLAGDLIRQRRAEMLKVRADTLAFLDKRGLAYVPPQANFFMVDWKKPAAEVRKAMAAEGVDIGRSWPIWPTRSRITIGSAAEMDAFKRAVVTLNL</sequence>
<protein>
    <submittedName>
        <fullName evidence="8">Aminotransferase</fullName>
    </submittedName>
</protein>
<dbReference type="GO" id="GO:0030170">
    <property type="term" value="F:pyridoxal phosphate binding"/>
    <property type="evidence" value="ECO:0007669"/>
    <property type="project" value="InterPro"/>
</dbReference>